<protein>
    <submittedName>
        <fullName evidence="1">Uncharacterized protein</fullName>
    </submittedName>
</protein>
<gene>
    <name evidence="1" type="ORF">L3Q82_010570</name>
</gene>
<proteinExistence type="predicted"/>
<sequence length="512" mass="56164">LFQDLSQLQETWLTEAQVPDSDEQFVPDFHSENSVAFHSPPVTIKKEPQSPGSDPSQSCSHKQSFSYPSGEQCLYASAYEQKRAAGGAKSSCPGTPISPMQQHYSPKPATAGRPDAGYMNPAATSQPLPSNSYPINTSSRYQGPSGDPMCPQFPPPGQAFQRMPSAPAGHGGSGAGGGGGGGPGGGGGGCGGGGAGYHRQHSDPCMPYLQQSFKQEYLDPLYERAAHMAGPGHGSGHGHGPGHGPHPHPHSQPHPHRFPPAHMMVKQEPTDYTYEPDVPGCPSMYHHNEGYANPQHSNEGYLFENDSRVVPEKFEGEVKQEGGGVFREGTPYQRRGSLQLWQFLVALLDDPSNAHFIAWTGLAAAWSLNSLNPKRAELFQKCNHSHFLFCRLLSFLALSRSPQVARLWGMQKNRPAMNYDKLSRSLRYYYEKGIMQKVAGERYVYKFVCEPEALISLAFPDNQRPSLKAEFERYVNEEDTVPLSHLDEGVPYTPEQAPQNMGPQPYSKGYMY</sequence>
<dbReference type="EMBL" id="CM041542">
    <property type="protein sequence ID" value="KAI3365488.1"/>
    <property type="molecule type" value="Genomic_DNA"/>
</dbReference>
<organism evidence="1 2">
    <name type="scientific">Scortum barcoo</name>
    <name type="common">barcoo grunter</name>
    <dbReference type="NCBI Taxonomy" id="214431"/>
    <lineage>
        <taxon>Eukaryota</taxon>
        <taxon>Metazoa</taxon>
        <taxon>Chordata</taxon>
        <taxon>Craniata</taxon>
        <taxon>Vertebrata</taxon>
        <taxon>Euteleostomi</taxon>
        <taxon>Actinopterygii</taxon>
        <taxon>Neopterygii</taxon>
        <taxon>Teleostei</taxon>
        <taxon>Neoteleostei</taxon>
        <taxon>Acanthomorphata</taxon>
        <taxon>Eupercaria</taxon>
        <taxon>Centrarchiformes</taxon>
        <taxon>Terapontoidei</taxon>
        <taxon>Terapontidae</taxon>
        <taxon>Scortum</taxon>
    </lineage>
</organism>
<dbReference type="Proteomes" id="UP000831701">
    <property type="component" value="Chromosome 12"/>
</dbReference>
<comment type="caution">
    <text evidence="1">The sequence shown here is derived from an EMBL/GenBank/DDBJ whole genome shotgun (WGS) entry which is preliminary data.</text>
</comment>
<evidence type="ECO:0000313" key="2">
    <source>
        <dbReference type="Proteomes" id="UP000831701"/>
    </source>
</evidence>
<reference evidence="1" key="1">
    <citation type="submission" date="2022-04" db="EMBL/GenBank/DDBJ databases">
        <title>Jade perch genome.</title>
        <authorList>
            <person name="Chao B."/>
        </authorList>
    </citation>
    <scope>NUCLEOTIDE SEQUENCE</scope>
    <source>
        <strain evidence="1">CB-2022</strain>
    </source>
</reference>
<feature type="non-terminal residue" evidence="1">
    <location>
        <position position="1"/>
    </location>
</feature>
<keyword evidence="2" id="KW-1185">Reference proteome</keyword>
<accession>A0ACB8WDG2</accession>
<evidence type="ECO:0000313" key="1">
    <source>
        <dbReference type="EMBL" id="KAI3365488.1"/>
    </source>
</evidence>
<name>A0ACB8WDG2_9TELE</name>